<dbReference type="InterPro" id="IPR016024">
    <property type="entry name" value="ARM-type_fold"/>
</dbReference>
<gene>
    <name evidence="1" type="ORF">HH215_07175</name>
</gene>
<evidence type="ECO:0000313" key="1">
    <source>
        <dbReference type="EMBL" id="QJD88032.1"/>
    </source>
</evidence>
<name>A0A7Z2VRM2_9BACL</name>
<reference evidence="1 2" key="1">
    <citation type="submission" date="2020-04" db="EMBL/GenBank/DDBJ databases">
        <title>Genome sequencing of novel species.</title>
        <authorList>
            <person name="Heo J."/>
            <person name="Kim S.-J."/>
            <person name="Kim J.-S."/>
            <person name="Hong S.-B."/>
            <person name="Kwon S.-W."/>
        </authorList>
    </citation>
    <scope>NUCLEOTIDE SEQUENCE [LARGE SCALE GENOMIC DNA]</scope>
    <source>
        <strain evidence="1 2">MFER-1</strain>
    </source>
</reference>
<dbReference type="AlphaFoldDB" id="A0A7Z2VRM2"/>
<proteinExistence type="predicted"/>
<dbReference type="EMBL" id="CP051680">
    <property type="protein sequence ID" value="QJD88032.1"/>
    <property type="molecule type" value="Genomic_DNA"/>
</dbReference>
<accession>A0A7Z2VRM2</accession>
<organism evidence="1 2">
    <name type="scientific">Cohnella herbarum</name>
    <dbReference type="NCBI Taxonomy" id="2728023"/>
    <lineage>
        <taxon>Bacteria</taxon>
        <taxon>Bacillati</taxon>
        <taxon>Bacillota</taxon>
        <taxon>Bacilli</taxon>
        <taxon>Bacillales</taxon>
        <taxon>Paenibacillaceae</taxon>
        <taxon>Cohnella</taxon>
    </lineage>
</organism>
<dbReference type="InterPro" id="IPR014825">
    <property type="entry name" value="DNA_alkylation"/>
</dbReference>
<dbReference type="SUPFAM" id="SSF48371">
    <property type="entry name" value="ARM repeat"/>
    <property type="match status" value="1"/>
</dbReference>
<keyword evidence="2" id="KW-1185">Reference proteome</keyword>
<sequence>MMQRKGALKVSEIPEEVSALLQSGQLESVNLTEWLAVNHIVLLDHIVNELDLKQQAGSMVDELQQGAEKKIMKIIPAIAQAWLSLMERLPSESRELIFMKLSTHLSDSVRCWAAYIVGLDRKLSLDQKLTHIRSFAADSHFGVREIAWMAVRESISNELELSIRILSDWVHDANDYVRRFAIEATRPHGVWAKHISALKNKPGLALVLLEAVKSDPVKYVQDSVGNWLNDAGKSNPEWVQKVCKTWSVTSDTKDTRRIIKRALRSFPPPIH</sequence>
<dbReference type="Gene3D" id="1.25.40.290">
    <property type="entry name" value="ARM repeat domains"/>
    <property type="match status" value="1"/>
</dbReference>
<evidence type="ECO:0000313" key="2">
    <source>
        <dbReference type="Proteomes" id="UP000502248"/>
    </source>
</evidence>
<dbReference type="Pfam" id="PF08713">
    <property type="entry name" value="DNA_alkylation"/>
    <property type="match status" value="1"/>
</dbReference>
<protein>
    <submittedName>
        <fullName evidence="1">DNA alkylation repair protein</fullName>
    </submittedName>
</protein>
<dbReference type="KEGG" id="cheb:HH215_07175"/>
<dbReference type="Proteomes" id="UP000502248">
    <property type="component" value="Chromosome"/>
</dbReference>